<dbReference type="EMBL" id="FOGD01000016">
    <property type="protein sequence ID" value="SER80500.1"/>
    <property type="molecule type" value="Genomic_DNA"/>
</dbReference>
<keyword evidence="3" id="KW-1185">Reference proteome</keyword>
<feature type="transmembrane region" description="Helical" evidence="1">
    <location>
        <begin position="28"/>
        <end position="47"/>
    </location>
</feature>
<feature type="transmembrane region" description="Helical" evidence="1">
    <location>
        <begin position="84"/>
        <end position="105"/>
    </location>
</feature>
<name>A0A1H9S699_9BURK</name>
<gene>
    <name evidence="2" type="ORF">SAMN02982919_03059</name>
</gene>
<sequence>MFFNGACVSCEAMSSTTTPLPYPHTRTVAGLLAFICTAVCIGMASSAVMERATTKTEQWVMLATAVALVLGSHLLPALSRRSVVTKVLFLVCIVATVYNQAHFFAKATHRASEHRAKTVAVSSHTLALQEELDSIVARPLVKVAADLAKATAQDAATQSALARCQVKTPDKCATAQVLGVATAAKVQALQVENTQAERAADLRRQLANAAAAHDVAQALQSADPVDVQLAAITGLSIKSIGTIAAVLQSLLLELLGAALWTVVLSTPTAAAAMPVGKREKNMTAVKIEVIGKNAIATL</sequence>
<accession>A0A1H9S699</accession>
<dbReference type="AlphaFoldDB" id="A0A1H9S699"/>
<evidence type="ECO:0000256" key="1">
    <source>
        <dbReference type="SAM" id="Phobius"/>
    </source>
</evidence>
<protein>
    <submittedName>
        <fullName evidence="2">Uncharacterized protein</fullName>
    </submittedName>
</protein>
<evidence type="ECO:0000313" key="3">
    <source>
        <dbReference type="Proteomes" id="UP000199766"/>
    </source>
</evidence>
<organism evidence="2 3">
    <name type="scientific">Giesbergeria anulus</name>
    <dbReference type="NCBI Taxonomy" id="180197"/>
    <lineage>
        <taxon>Bacteria</taxon>
        <taxon>Pseudomonadati</taxon>
        <taxon>Pseudomonadota</taxon>
        <taxon>Betaproteobacteria</taxon>
        <taxon>Burkholderiales</taxon>
        <taxon>Comamonadaceae</taxon>
        <taxon>Giesbergeria</taxon>
    </lineage>
</organism>
<proteinExistence type="predicted"/>
<evidence type="ECO:0000313" key="2">
    <source>
        <dbReference type="EMBL" id="SER80500.1"/>
    </source>
</evidence>
<feature type="transmembrane region" description="Helical" evidence="1">
    <location>
        <begin position="59"/>
        <end position="78"/>
    </location>
</feature>
<dbReference type="Proteomes" id="UP000199766">
    <property type="component" value="Unassembled WGS sequence"/>
</dbReference>
<keyword evidence="1" id="KW-0472">Membrane</keyword>
<reference evidence="2 3" key="1">
    <citation type="submission" date="2016-10" db="EMBL/GenBank/DDBJ databases">
        <authorList>
            <person name="de Groot N.N."/>
        </authorList>
    </citation>
    <scope>NUCLEOTIDE SEQUENCE [LARGE SCALE GENOMIC DNA]</scope>
    <source>
        <strain evidence="2 3">ATCC 35958</strain>
    </source>
</reference>
<keyword evidence="1" id="KW-1133">Transmembrane helix</keyword>
<keyword evidence="1" id="KW-0812">Transmembrane</keyword>